<dbReference type="Proteomes" id="UP000019030">
    <property type="component" value="Chromosome"/>
</dbReference>
<evidence type="ECO:0000313" key="2">
    <source>
        <dbReference type="Proteomes" id="UP000019030"/>
    </source>
</evidence>
<dbReference type="eggNOG" id="ENOG5030XPF">
    <property type="taxonomic scope" value="Bacteria"/>
</dbReference>
<gene>
    <name evidence="1" type="ORF">Z042_19280</name>
</gene>
<dbReference type="OrthoDB" id="8399783at2"/>
<dbReference type="Pfam" id="PF14281">
    <property type="entry name" value="PDDEXK_4"/>
    <property type="match status" value="1"/>
</dbReference>
<reference evidence="1 2" key="2">
    <citation type="submission" date="2015-03" db="EMBL/GenBank/DDBJ databases">
        <authorList>
            <person name="Chan K.-G."/>
        </authorList>
    </citation>
    <scope>NUCLEOTIDE SEQUENCE [LARGE SCALE GENOMIC DNA]</scope>
    <source>
        <strain evidence="1 2">RB-25</strain>
    </source>
</reference>
<dbReference type="AlphaFoldDB" id="W0LGR4"/>
<keyword evidence="2" id="KW-1185">Reference proteome</keyword>
<organism evidence="1 2">
    <name type="scientific">Chania multitudinisentens RB-25</name>
    <dbReference type="NCBI Taxonomy" id="1441930"/>
    <lineage>
        <taxon>Bacteria</taxon>
        <taxon>Pseudomonadati</taxon>
        <taxon>Pseudomonadota</taxon>
        <taxon>Gammaproteobacteria</taxon>
        <taxon>Enterobacterales</taxon>
        <taxon>Yersiniaceae</taxon>
        <taxon>Chania</taxon>
    </lineage>
</organism>
<evidence type="ECO:0008006" key="3">
    <source>
        <dbReference type="Google" id="ProtNLM"/>
    </source>
</evidence>
<dbReference type="STRING" id="1441930.Z042_19280"/>
<evidence type="ECO:0000313" key="1">
    <source>
        <dbReference type="EMBL" id="AHG22916.1"/>
    </source>
</evidence>
<accession>W0LGR4</accession>
<dbReference type="HOGENOM" id="CLU_054562_0_0_6"/>
<dbReference type="InterPro" id="IPR029470">
    <property type="entry name" value="PDDEXK_4"/>
</dbReference>
<dbReference type="RefSeq" id="WP_024911435.1">
    <property type="nucleotide sequence ID" value="NZ_CP007044.2"/>
</dbReference>
<name>W0LGR4_9GAMM</name>
<dbReference type="PATRIC" id="fig|1441930.4.peg.3812"/>
<sequence>MDKQAGEFTRFLSHISVWDTLNHQAKERYRSKLAPDFRLFDLLRCNEMTLSRCLAFLLDPKGTHGQGELFLSKFLQILPENLSFPCSGEATIFTEYTMPDARRLDILLTCSNSAIGIENKPWAEDQLLQLYDYAKWMNERYTQNHWLLIYLCNNEIGEKTLPSDSNPNLKDGVFPFTFYRFVEWLEECSLHVTALQVRVFIDELAQFIREQINGESNMDEQSELTQLILSSPENIRATFLAARSLRNIKSQMWRKFSDNLLNQLIPLEVNIEYDPELLDGKKEIGFDIIFHPGDRFALRWQFEYSNYRGFCFGIVNHNEVEHVKDAILYPQIRSAMNQCFPYVSEEGSD</sequence>
<proteinExistence type="predicted"/>
<dbReference type="EMBL" id="CP007044">
    <property type="protein sequence ID" value="AHG22916.1"/>
    <property type="molecule type" value="Genomic_DNA"/>
</dbReference>
<reference evidence="1 2" key="1">
    <citation type="submission" date="2014-01" db="EMBL/GenBank/DDBJ databases">
        <title>Isolation of Serratia multitudinisentens RB-25 from Ex-Landfill site.</title>
        <authorList>
            <person name="Robson E.H.J."/>
        </authorList>
    </citation>
    <scope>NUCLEOTIDE SEQUENCE [LARGE SCALE GENOMIC DNA]</scope>
    <source>
        <strain evidence="1 2">RB-25</strain>
    </source>
</reference>
<dbReference type="KEGG" id="sfo:Z042_19280"/>
<protein>
    <recommendedName>
        <fullName evidence="3">PD-(D/E)XK nuclease superfamily protein</fullName>
    </recommendedName>
</protein>